<dbReference type="GeneID" id="106061729"/>
<keyword evidence="1" id="KW-0812">Transmembrane</keyword>
<dbReference type="CDD" id="cd00037">
    <property type="entry name" value="CLECT"/>
    <property type="match status" value="1"/>
</dbReference>
<evidence type="ECO:0000256" key="3">
    <source>
        <dbReference type="SAM" id="MobiDB-lite"/>
    </source>
</evidence>
<dbReference type="SMART" id="SM00034">
    <property type="entry name" value="CLECT"/>
    <property type="match status" value="1"/>
</dbReference>
<name>A0A9W3AAD4_BIOGL</name>
<keyword evidence="1" id="KW-0472">Membrane</keyword>
<dbReference type="InterPro" id="IPR016187">
    <property type="entry name" value="CTDL_fold"/>
</dbReference>
<dbReference type="AlphaFoldDB" id="A0A9W3AAD4"/>
<dbReference type="InterPro" id="IPR016186">
    <property type="entry name" value="C-type_lectin-like/link_sf"/>
</dbReference>
<feature type="region of interest" description="Disordered" evidence="3">
    <location>
        <begin position="175"/>
        <end position="194"/>
    </location>
</feature>
<evidence type="ECO:0000256" key="1">
    <source>
        <dbReference type="ARBA" id="ARBA00022989"/>
    </source>
</evidence>
<evidence type="ECO:0000313" key="6">
    <source>
        <dbReference type="Proteomes" id="UP001165740"/>
    </source>
</evidence>
<proteinExistence type="predicted"/>
<keyword evidence="4" id="KW-0732">Signal</keyword>
<feature type="chain" id="PRO_5044702761" evidence="4">
    <location>
        <begin position="27"/>
        <end position="310"/>
    </location>
</feature>
<organism evidence="6 7">
    <name type="scientific">Biomphalaria glabrata</name>
    <name type="common">Bloodfluke planorb</name>
    <name type="synonym">Freshwater snail</name>
    <dbReference type="NCBI Taxonomy" id="6526"/>
    <lineage>
        <taxon>Eukaryota</taxon>
        <taxon>Metazoa</taxon>
        <taxon>Spiralia</taxon>
        <taxon>Lophotrochozoa</taxon>
        <taxon>Mollusca</taxon>
        <taxon>Gastropoda</taxon>
        <taxon>Heterobranchia</taxon>
        <taxon>Euthyneura</taxon>
        <taxon>Panpulmonata</taxon>
        <taxon>Hygrophila</taxon>
        <taxon>Lymnaeoidea</taxon>
        <taxon>Planorbidae</taxon>
        <taxon>Biomphalaria</taxon>
    </lineage>
</organism>
<evidence type="ECO:0000256" key="2">
    <source>
        <dbReference type="ARBA" id="ARBA00023157"/>
    </source>
</evidence>
<accession>A0A9W3AAD4</accession>
<dbReference type="GO" id="GO:0038023">
    <property type="term" value="F:signaling receptor activity"/>
    <property type="evidence" value="ECO:0007669"/>
    <property type="project" value="TreeGrafter"/>
</dbReference>
<dbReference type="PANTHER" id="PTHR46784">
    <property type="entry name" value="KILLER CELL LECTIN-LIKE RECEPTOR SUBFAMILY B MEMBER 1"/>
    <property type="match status" value="1"/>
</dbReference>
<dbReference type="Pfam" id="PF00059">
    <property type="entry name" value="Lectin_C"/>
    <property type="match status" value="1"/>
</dbReference>
<dbReference type="PANTHER" id="PTHR46784:SF1">
    <property type="entry name" value="KILLER CELL LECTIN-LIKE RECEPTOR SUBFAMILY B MEMBER 1"/>
    <property type="match status" value="1"/>
</dbReference>
<dbReference type="GO" id="GO:0005886">
    <property type="term" value="C:plasma membrane"/>
    <property type="evidence" value="ECO:0007669"/>
    <property type="project" value="TreeGrafter"/>
</dbReference>
<dbReference type="SUPFAM" id="SSF56436">
    <property type="entry name" value="C-type lectin-like"/>
    <property type="match status" value="1"/>
</dbReference>
<protein>
    <submittedName>
        <fullName evidence="7 8">Uncharacterized protein LOC106061729</fullName>
    </submittedName>
</protein>
<keyword evidence="1" id="KW-1133">Transmembrane helix</keyword>
<reference evidence="7 8" key="1">
    <citation type="submission" date="2025-04" db="UniProtKB">
        <authorList>
            <consortium name="RefSeq"/>
        </authorList>
    </citation>
    <scope>IDENTIFICATION</scope>
</reference>
<dbReference type="RefSeq" id="XP_055884272.1">
    <property type="nucleotide sequence ID" value="XM_056028297.1"/>
</dbReference>
<sequence length="310" mass="33931">MTTTALRLYILLLSLTLTVKIIQVFGQTENCPTEKDIISHGKCYTFLKQNVTWHQAKAACESSSMSLAEFENKEEASFVVQNLVDVYWIGIYDLDNEHTTYAWLSNNQTANINYWYLVPSYGENMCVFITWTSGPAADTTSCDVEQFYICMSPLQNNSASTTITSSITTASTTETTSITTSTTETPSSTTYITETPSSTTTYITAAPSSTTTYITEAPSITTTSTTETPPITTASTTETPPITTTYTIKTTSSTTISSTERSSIIAPVTETATYKPTTATKTVFIFRCSNSSILEANFSVLTVLVFLLFI</sequence>
<dbReference type="OrthoDB" id="6153286at2759"/>
<dbReference type="Proteomes" id="UP001165740">
    <property type="component" value="Chromosome 5"/>
</dbReference>
<dbReference type="Gene3D" id="3.10.100.10">
    <property type="entry name" value="Mannose-Binding Protein A, subunit A"/>
    <property type="match status" value="1"/>
</dbReference>
<dbReference type="InterPro" id="IPR051527">
    <property type="entry name" value="KLR_subfamily_B"/>
</dbReference>
<dbReference type="GO" id="GO:0009986">
    <property type="term" value="C:cell surface"/>
    <property type="evidence" value="ECO:0007669"/>
    <property type="project" value="TreeGrafter"/>
</dbReference>
<evidence type="ECO:0000256" key="4">
    <source>
        <dbReference type="SAM" id="SignalP"/>
    </source>
</evidence>
<evidence type="ECO:0000259" key="5">
    <source>
        <dbReference type="PROSITE" id="PS50041"/>
    </source>
</evidence>
<evidence type="ECO:0000313" key="8">
    <source>
        <dbReference type="RefSeq" id="XP_055884274.1"/>
    </source>
</evidence>
<dbReference type="PROSITE" id="PS50041">
    <property type="entry name" value="C_TYPE_LECTIN_2"/>
    <property type="match status" value="1"/>
</dbReference>
<keyword evidence="2" id="KW-1015">Disulfide bond</keyword>
<keyword evidence="6" id="KW-1185">Reference proteome</keyword>
<feature type="domain" description="C-type lectin" evidence="5">
    <location>
        <begin position="39"/>
        <end position="151"/>
    </location>
</feature>
<dbReference type="RefSeq" id="XP_055884275.1">
    <property type="nucleotide sequence ID" value="XM_056028300.1"/>
</dbReference>
<evidence type="ECO:0000313" key="9">
    <source>
        <dbReference type="RefSeq" id="XP_055884275.1"/>
    </source>
</evidence>
<gene>
    <name evidence="7 8 9" type="primary">LOC106061729</name>
</gene>
<feature type="region of interest" description="Disordered" evidence="3">
    <location>
        <begin position="220"/>
        <end position="240"/>
    </location>
</feature>
<dbReference type="InterPro" id="IPR001304">
    <property type="entry name" value="C-type_lectin-like"/>
</dbReference>
<feature type="signal peptide" evidence="4">
    <location>
        <begin position="1"/>
        <end position="26"/>
    </location>
</feature>
<dbReference type="RefSeq" id="XP_055884274.1">
    <property type="nucleotide sequence ID" value="XM_056028299.1"/>
</dbReference>
<evidence type="ECO:0000313" key="7">
    <source>
        <dbReference type="RefSeq" id="XP_055884272.1"/>
    </source>
</evidence>